<dbReference type="AlphaFoldDB" id="A0A927MZ95"/>
<dbReference type="EC" id="3.2.1.78" evidence="8"/>
<feature type="region of interest" description="Disordered" evidence="5">
    <location>
        <begin position="105"/>
        <end position="125"/>
    </location>
</feature>
<feature type="signal peptide" evidence="6">
    <location>
        <begin position="1"/>
        <end position="22"/>
    </location>
</feature>
<feature type="compositionally biased region" description="Pro residues" evidence="5">
    <location>
        <begin position="442"/>
        <end position="452"/>
    </location>
</feature>
<evidence type="ECO:0000256" key="2">
    <source>
        <dbReference type="ARBA" id="ARBA00022801"/>
    </source>
</evidence>
<evidence type="ECO:0000256" key="5">
    <source>
        <dbReference type="SAM" id="MobiDB-lite"/>
    </source>
</evidence>
<evidence type="ECO:0000313" key="8">
    <source>
        <dbReference type="EMBL" id="MBE1609074.1"/>
    </source>
</evidence>
<dbReference type="InterPro" id="IPR017853">
    <property type="entry name" value="GH"/>
</dbReference>
<dbReference type="EMBL" id="JADBEM010000001">
    <property type="protein sequence ID" value="MBE1609074.1"/>
    <property type="molecule type" value="Genomic_DNA"/>
</dbReference>
<feature type="region of interest" description="Disordered" evidence="5">
    <location>
        <begin position="433"/>
        <end position="452"/>
    </location>
</feature>
<dbReference type="Gene3D" id="3.20.20.80">
    <property type="entry name" value="Glycosidases"/>
    <property type="match status" value="1"/>
</dbReference>
<feature type="active site" description="Proton donor" evidence="4">
    <location>
        <position position="273"/>
    </location>
</feature>
<dbReference type="GO" id="GO:0016985">
    <property type="term" value="F:mannan endo-1,4-beta-mannosidase activity"/>
    <property type="evidence" value="ECO:0007669"/>
    <property type="project" value="UniProtKB-EC"/>
</dbReference>
<comment type="similarity">
    <text evidence="1 4">Belongs to the glycosyl hydrolase 26 family.</text>
</comment>
<evidence type="ECO:0000256" key="4">
    <source>
        <dbReference type="PROSITE-ProRule" id="PRU01100"/>
    </source>
</evidence>
<sequence>MSTRIRTFLALAVTATMLGGIAVVTTVTHVATVCDRFGSAHRGNNLGMDNRWNPATTAQQCVDDVTSNGLRISVPPNTAATNGPNASSIADLSCQAAACGDGSTRSEVGSNSAVPGRPSTPAGQVSKADVLSWMSGLPHRRESRVVSGFFGGYSGSTFNLEQTNQLKSQSGQYPGMLACDYGNWVTSANTQVDTSCNNTLKSWWRKGGLVSVGIHMPSPTGAGFSTKLDNFADLTDSSTDVGRAWQDTLKRIGDGLSDLKKSGVVVMWRPFHEMNGDWFWWGDQDPATFKRVWNYTYNYLVNTRGLDNLIWVYAPDCSSGSNITDYYPGGAKVDVAGLDCYTDNPAGGDGKIVKNLDAQYKQMLRLGKPFAFSEAGPRDQVGGSFDWAKWIDAIQRRYPRTTYFLAWNDKWGPPQNRNSRALMNHPWVLNRDGIDLRGGGAPPAPPPSKNPA</sequence>
<dbReference type="GO" id="GO:0006080">
    <property type="term" value="P:substituted mannan metabolic process"/>
    <property type="evidence" value="ECO:0007669"/>
    <property type="project" value="InterPro"/>
</dbReference>
<feature type="chain" id="PRO_5039611888" evidence="6">
    <location>
        <begin position="23"/>
        <end position="452"/>
    </location>
</feature>
<keyword evidence="2 4" id="KW-0378">Hydrolase</keyword>
<reference evidence="8" key="1">
    <citation type="submission" date="2020-10" db="EMBL/GenBank/DDBJ databases">
        <title>Sequencing the genomes of 1000 actinobacteria strains.</title>
        <authorList>
            <person name="Klenk H.-P."/>
        </authorList>
    </citation>
    <scope>NUCLEOTIDE SEQUENCE</scope>
    <source>
        <strain evidence="8">DSM 45354</strain>
    </source>
</reference>
<dbReference type="Proteomes" id="UP000638648">
    <property type="component" value="Unassembled WGS sequence"/>
</dbReference>
<gene>
    <name evidence="8" type="ORF">HEB94_005922</name>
</gene>
<feature type="active site" description="Nucleophile" evidence="4">
    <location>
        <position position="374"/>
    </location>
</feature>
<dbReference type="InterPro" id="IPR000805">
    <property type="entry name" value="Glyco_hydro_26"/>
</dbReference>
<dbReference type="Pfam" id="PF02156">
    <property type="entry name" value="Glyco_hydro_26"/>
    <property type="match status" value="1"/>
</dbReference>
<proteinExistence type="inferred from homology"/>
<organism evidence="8 9">
    <name type="scientific">Actinopolymorpha pittospori</name>
    <dbReference type="NCBI Taxonomy" id="648752"/>
    <lineage>
        <taxon>Bacteria</taxon>
        <taxon>Bacillati</taxon>
        <taxon>Actinomycetota</taxon>
        <taxon>Actinomycetes</taxon>
        <taxon>Propionibacteriales</taxon>
        <taxon>Actinopolymorphaceae</taxon>
        <taxon>Actinopolymorpha</taxon>
    </lineage>
</organism>
<feature type="domain" description="GH26" evidence="7">
    <location>
        <begin position="125"/>
        <end position="432"/>
    </location>
</feature>
<evidence type="ECO:0000259" key="7">
    <source>
        <dbReference type="PROSITE" id="PS51764"/>
    </source>
</evidence>
<evidence type="ECO:0000313" key="9">
    <source>
        <dbReference type="Proteomes" id="UP000638648"/>
    </source>
</evidence>
<evidence type="ECO:0000256" key="3">
    <source>
        <dbReference type="ARBA" id="ARBA00023295"/>
    </source>
</evidence>
<evidence type="ECO:0000256" key="6">
    <source>
        <dbReference type="SAM" id="SignalP"/>
    </source>
</evidence>
<comment type="caution">
    <text evidence="8">The sequence shown here is derived from an EMBL/GenBank/DDBJ whole genome shotgun (WGS) entry which is preliminary data.</text>
</comment>
<keyword evidence="3 4" id="KW-0326">Glycosidase</keyword>
<protein>
    <submittedName>
        <fullName evidence="8">Mannan endo-1,4-beta-mannosidase</fullName>
        <ecNumber evidence="8">3.2.1.78</ecNumber>
    </submittedName>
</protein>
<dbReference type="InterPro" id="IPR022790">
    <property type="entry name" value="GH26_dom"/>
</dbReference>
<name>A0A927MZ95_9ACTN</name>
<keyword evidence="6" id="KW-0732">Signal</keyword>
<keyword evidence="9" id="KW-1185">Reference proteome</keyword>
<evidence type="ECO:0000256" key="1">
    <source>
        <dbReference type="ARBA" id="ARBA00007754"/>
    </source>
</evidence>
<dbReference type="RefSeq" id="WP_192752723.1">
    <property type="nucleotide sequence ID" value="NZ_BAABJL010000273.1"/>
</dbReference>
<dbReference type="SUPFAM" id="SSF51445">
    <property type="entry name" value="(Trans)glycosidases"/>
    <property type="match status" value="1"/>
</dbReference>
<dbReference type="PROSITE" id="PS51764">
    <property type="entry name" value="GH26"/>
    <property type="match status" value="1"/>
</dbReference>
<dbReference type="PANTHER" id="PTHR40079:SF4">
    <property type="entry name" value="GH26 DOMAIN-CONTAINING PROTEIN-RELATED"/>
    <property type="match status" value="1"/>
</dbReference>
<dbReference type="PANTHER" id="PTHR40079">
    <property type="entry name" value="MANNAN ENDO-1,4-BETA-MANNOSIDASE E-RELATED"/>
    <property type="match status" value="1"/>
</dbReference>
<accession>A0A927MZ95</accession>
<dbReference type="PRINTS" id="PR00739">
    <property type="entry name" value="GLHYDRLASE26"/>
</dbReference>